<dbReference type="HAMAP" id="MF_01976">
    <property type="entry name" value="Phosphofructokinase_III"/>
    <property type="match status" value="1"/>
</dbReference>
<dbReference type="PRINTS" id="PR00476">
    <property type="entry name" value="PHFRCTKINASE"/>
</dbReference>
<keyword evidence="4" id="KW-0808">Transferase</keyword>
<dbReference type="GO" id="GO:0042802">
    <property type="term" value="F:identical protein binding"/>
    <property type="evidence" value="ECO:0007669"/>
    <property type="project" value="TreeGrafter"/>
</dbReference>
<proteinExistence type="inferred from homology"/>
<evidence type="ECO:0000256" key="2">
    <source>
        <dbReference type="ARBA" id="ARBA00004679"/>
    </source>
</evidence>
<evidence type="ECO:0000256" key="3">
    <source>
        <dbReference type="ARBA" id="ARBA00022490"/>
    </source>
</evidence>
<dbReference type="SUPFAM" id="SSF53784">
    <property type="entry name" value="Phosphofructokinase"/>
    <property type="match status" value="1"/>
</dbReference>
<feature type="domain" description="Phosphofructokinase" evidence="9">
    <location>
        <begin position="2"/>
        <end position="297"/>
    </location>
</feature>
<dbReference type="GO" id="GO:0030388">
    <property type="term" value="P:fructose 1,6-bisphosphate metabolic process"/>
    <property type="evidence" value="ECO:0007669"/>
    <property type="project" value="TreeGrafter"/>
</dbReference>
<evidence type="ECO:0000256" key="5">
    <source>
        <dbReference type="ARBA" id="ARBA00022723"/>
    </source>
</evidence>
<dbReference type="GO" id="GO:0046872">
    <property type="term" value="F:metal ion binding"/>
    <property type="evidence" value="ECO:0007669"/>
    <property type="project" value="UniProtKB-KW"/>
</dbReference>
<accession>T1BQR1</accession>
<dbReference type="GO" id="GO:0061621">
    <property type="term" value="P:canonical glycolysis"/>
    <property type="evidence" value="ECO:0007669"/>
    <property type="project" value="TreeGrafter"/>
</dbReference>
<evidence type="ECO:0000313" key="10">
    <source>
        <dbReference type="EMBL" id="EQD75181.1"/>
    </source>
</evidence>
<dbReference type="NCBIfam" id="NF002872">
    <property type="entry name" value="PRK03202.1"/>
    <property type="match status" value="1"/>
</dbReference>
<comment type="cofactor">
    <cofactor evidence="1">
        <name>Mg(2+)</name>
        <dbReference type="ChEBI" id="CHEBI:18420"/>
    </cofactor>
</comment>
<dbReference type="GO" id="GO:0070095">
    <property type="term" value="F:fructose-6-phosphate binding"/>
    <property type="evidence" value="ECO:0007669"/>
    <property type="project" value="TreeGrafter"/>
</dbReference>
<dbReference type="UniPathway" id="UPA00109">
    <property type="reaction ID" value="UER00182"/>
</dbReference>
<keyword evidence="6 10" id="KW-0418">Kinase</keyword>
<name>T1BQR1_9ZZZZ</name>
<dbReference type="PANTHER" id="PTHR13697:SF52">
    <property type="entry name" value="ATP-DEPENDENT 6-PHOSPHOFRUCTOKINASE 3"/>
    <property type="match status" value="1"/>
</dbReference>
<dbReference type="GO" id="GO:0006002">
    <property type="term" value="P:fructose 6-phosphate metabolic process"/>
    <property type="evidence" value="ECO:0007669"/>
    <property type="project" value="InterPro"/>
</dbReference>
<comment type="caution">
    <text evidence="10">The sequence shown here is derived from an EMBL/GenBank/DDBJ whole genome shotgun (WGS) entry which is preliminary data.</text>
</comment>
<organism evidence="10">
    <name type="scientific">mine drainage metagenome</name>
    <dbReference type="NCBI Taxonomy" id="410659"/>
    <lineage>
        <taxon>unclassified sequences</taxon>
        <taxon>metagenomes</taxon>
        <taxon>ecological metagenomes</taxon>
    </lineage>
</organism>
<dbReference type="InterPro" id="IPR000023">
    <property type="entry name" value="Phosphofructokinase_dom"/>
</dbReference>
<dbReference type="GO" id="GO:0016208">
    <property type="term" value="F:AMP binding"/>
    <property type="evidence" value="ECO:0007669"/>
    <property type="project" value="TreeGrafter"/>
</dbReference>
<keyword evidence="3" id="KW-0963">Cytoplasm</keyword>
<dbReference type="PANTHER" id="PTHR13697">
    <property type="entry name" value="PHOSPHOFRUCTOKINASE"/>
    <property type="match status" value="1"/>
</dbReference>
<keyword evidence="8" id="KW-0324">Glycolysis</keyword>
<gene>
    <name evidence="10" type="ORF">B1B_02264</name>
</gene>
<dbReference type="GO" id="GO:0005945">
    <property type="term" value="C:6-phosphofructokinase complex"/>
    <property type="evidence" value="ECO:0007669"/>
    <property type="project" value="TreeGrafter"/>
</dbReference>
<evidence type="ECO:0000256" key="6">
    <source>
        <dbReference type="ARBA" id="ARBA00022777"/>
    </source>
</evidence>
<sequence length="341" mass="36073">MKIGVLTGGGDCPGLNPALRGLVYRATGRGHQVIGFLDGWKGLLDGRHRPLARADLLEAMGQGGTLLGSSRTNPFKEEEGASRLLATLSRLQIDALVAMGGDDTLSAARELHRRGGRVVGVPKTMDNDLRGTDWTFGFDSASSVSMEALERLRDTARSHHRVIVLEVMGRHAGWVALATGLGGGADYTILPEEPFDAERLCAAARRAVDARGYALVVASEGAEVAAGLKGTSGAKDDFGHELLKDRGVGASLASLLERRLGVEARSAVIGHVQRGGPPTLFDRILSVRLGAKAADLIEEGKFGEVAVLRGEQIGSLPLEEAVSSPRVVDPPWLDLLHTFDA</sequence>
<dbReference type="Gene3D" id="3.40.50.450">
    <property type="match status" value="1"/>
</dbReference>
<evidence type="ECO:0000256" key="7">
    <source>
        <dbReference type="ARBA" id="ARBA00022842"/>
    </source>
</evidence>
<evidence type="ECO:0000256" key="4">
    <source>
        <dbReference type="ARBA" id="ARBA00022679"/>
    </source>
</evidence>
<keyword evidence="7" id="KW-0460">Magnesium</keyword>
<evidence type="ECO:0000256" key="1">
    <source>
        <dbReference type="ARBA" id="ARBA00001946"/>
    </source>
</evidence>
<dbReference type="InterPro" id="IPR012003">
    <property type="entry name" value="ATP_PFK_prok-type"/>
</dbReference>
<keyword evidence="5" id="KW-0479">Metal-binding</keyword>
<dbReference type="GO" id="GO:0005524">
    <property type="term" value="F:ATP binding"/>
    <property type="evidence" value="ECO:0007669"/>
    <property type="project" value="InterPro"/>
</dbReference>
<dbReference type="PROSITE" id="PS00433">
    <property type="entry name" value="PHOSPHOFRUCTOKINASE"/>
    <property type="match status" value="1"/>
</dbReference>
<evidence type="ECO:0000256" key="8">
    <source>
        <dbReference type="ARBA" id="ARBA00023152"/>
    </source>
</evidence>
<dbReference type="EMBL" id="AUZY01001336">
    <property type="protein sequence ID" value="EQD75181.1"/>
    <property type="molecule type" value="Genomic_DNA"/>
</dbReference>
<dbReference type="InterPro" id="IPR035966">
    <property type="entry name" value="PKF_sf"/>
</dbReference>
<dbReference type="PIRSF" id="PIRSF000532">
    <property type="entry name" value="ATP_PFK_prok"/>
    <property type="match status" value="1"/>
</dbReference>
<dbReference type="InterPro" id="IPR012829">
    <property type="entry name" value="Phosphofructokinase_III"/>
</dbReference>
<dbReference type="GO" id="GO:0048029">
    <property type="term" value="F:monosaccharide binding"/>
    <property type="evidence" value="ECO:0007669"/>
    <property type="project" value="TreeGrafter"/>
</dbReference>
<dbReference type="Pfam" id="PF00365">
    <property type="entry name" value="PFK"/>
    <property type="match status" value="1"/>
</dbReference>
<dbReference type="InterPro" id="IPR022953">
    <property type="entry name" value="ATP_PFK"/>
</dbReference>
<dbReference type="GO" id="GO:0047334">
    <property type="term" value="F:diphosphate-fructose-6-phosphate 1-phosphotransferase activity"/>
    <property type="evidence" value="ECO:0007669"/>
    <property type="project" value="InterPro"/>
</dbReference>
<dbReference type="Gene3D" id="3.40.50.460">
    <property type="entry name" value="Phosphofructokinase domain"/>
    <property type="match status" value="1"/>
</dbReference>
<comment type="pathway">
    <text evidence="2">Carbohydrate degradation; glycolysis; D-glyceraldehyde 3-phosphate and glycerone phosphate from D-glucose: step 3/4.</text>
</comment>
<dbReference type="InterPro" id="IPR015912">
    <property type="entry name" value="Phosphofructokinase_CS"/>
</dbReference>
<dbReference type="AlphaFoldDB" id="T1BQR1"/>
<evidence type="ECO:0000259" key="9">
    <source>
        <dbReference type="Pfam" id="PF00365"/>
    </source>
</evidence>
<reference evidence="10" key="2">
    <citation type="journal article" date="2014" name="ISME J.">
        <title>Microbial stratification in low pH oxic and suboxic macroscopic growths along an acid mine drainage.</title>
        <authorList>
            <person name="Mendez-Garcia C."/>
            <person name="Mesa V."/>
            <person name="Sprenger R.R."/>
            <person name="Richter M."/>
            <person name="Diez M.S."/>
            <person name="Solano J."/>
            <person name="Bargiela R."/>
            <person name="Golyshina O.V."/>
            <person name="Manteca A."/>
            <person name="Ramos J.L."/>
            <person name="Gallego J.R."/>
            <person name="Llorente I."/>
            <person name="Martins Dos Santos V.A."/>
            <person name="Jensen O.N."/>
            <person name="Pelaez A.I."/>
            <person name="Sanchez J."/>
            <person name="Ferrer M."/>
        </authorList>
    </citation>
    <scope>NUCLEOTIDE SEQUENCE</scope>
</reference>
<dbReference type="GO" id="GO:0003872">
    <property type="term" value="F:6-phosphofructokinase activity"/>
    <property type="evidence" value="ECO:0007669"/>
    <property type="project" value="InterPro"/>
</dbReference>
<protein>
    <submittedName>
        <fullName evidence="10">ATP-dependent phosphofructokinase, prokaryotic</fullName>
    </submittedName>
</protein>
<reference evidence="10" key="1">
    <citation type="submission" date="2013-08" db="EMBL/GenBank/DDBJ databases">
        <authorList>
            <person name="Mendez C."/>
            <person name="Richter M."/>
            <person name="Ferrer M."/>
            <person name="Sanchez J."/>
        </authorList>
    </citation>
    <scope>NUCLEOTIDE SEQUENCE</scope>
</reference>